<dbReference type="SUPFAM" id="SSF160214">
    <property type="entry name" value="FlaG-like"/>
    <property type="match status" value="1"/>
</dbReference>
<keyword evidence="2" id="KW-0282">Flagellum</keyword>
<dbReference type="RefSeq" id="WP_079553469.1">
    <property type="nucleotide sequence ID" value="NZ_LT670847.1"/>
</dbReference>
<dbReference type="InterPro" id="IPR005186">
    <property type="entry name" value="FlaG"/>
</dbReference>
<dbReference type="EMBL" id="LT670847">
    <property type="protein sequence ID" value="SHM27416.1"/>
    <property type="molecule type" value="Genomic_DNA"/>
</dbReference>
<dbReference type="Proteomes" id="UP000190911">
    <property type="component" value="Chromosome I"/>
</dbReference>
<keyword evidence="3" id="KW-1185">Reference proteome</keyword>
<dbReference type="InParanoid" id="A0A1M7HG03"/>
<dbReference type="PANTHER" id="PTHR37166:SF1">
    <property type="entry name" value="PROTEIN FLAG"/>
    <property type="match status" value="1"/>
</dbReference>
<dbReference type="Pfam" id="PF03646">
    <property type="entry name" value="FlaG"/>
    <property type="match status" value="1"/>
</dbReference>
<sequence length="121" mass="13489">MHPPFIDASSTLSTPARQDVTARQRLEGVLEKLPAPGTQRSPEAQDRPINPAELVEPIQRINDVMRQHGLEFDLSDERTRVVTRVVDSQSGEVIRQIPAEEVLRIAERLGEMQGNLLSSQA</sequence>
<evidence type="ECO:0000313" key="3">
    <source>
        <dbReference type="Proteomes" id="UP000190911"/>
    </source>
</evidence>
<dbReference type="AlphaFoldDB" id="A0A1M7HG03"/>
<dbReference type="OrthoDB" id="5741693at2"/>
<reference evidence="2 3" key="1">
    <citation type="submission" date="2016-11" db="EMBL/GenBank/DDBJ databases">
        <authorList>
            <person name="Jaros S."/>
            <person name="Januszkiewicz K."/>
            <person name="Wedrychowicz H."/>
        </authorList>
    </citation>
    <scope>NUCLEOTIDE SEQUENCE [LARGE SCALE GENOMIC DNA]</scope>
    <source>
        <strain evidence="2 3">ACAM 12</strain>
    </source>
</reference>
<protein>
    <submittedName>
        <fullName evidence="2">Flagellar protein FlaG</fullName>
    </submittedName>
</protein>
<accession>A0A1M7HG03</accession>
<keyword evidence="2" id="KW-0969">Cilium</keyword>
<keyword evidence="2" id="KW-0966">Cell projection</keyword>
<dbReference type="STRING" id="29571.SAMN05878437_2113"/>
<dbReference type="PANTHER" id="PTHR37166">
    <property type="entry name" value="PROTEIN FLAG"/>
    <property type="match status" value="1"/>
</dbReference>
<evidence type="ECO:0000313" key="2">
    <source>
        <dbReference type="EMBL" id="SHM27416.1"/>
    </source>
</evidence>
<dbReference type="Gene3D" id="3.30.160.170">
    <property type="entry name" value="FlaG-like"/>
    <property type="match status" value="1"/>
</dbReference>
<feature type="region of interest" description="Disordered" evidence="1">
    <location>
        <begin position="30"/>
        <end position="51"/>
    </location>
</feature>
<proteinExistence type="predicted"/>
<organism evidence="2 3">
    <name type="scientific">Vreelandella subglaciescola</name>
    <dbReference type="NCBI Taxonomy" id="29571"/>
    <lineage>
        <taxon>Bacteria</taxon>
        <taxon>Pseudomonadati</taxon>
        <taxon>Pseudomonadota</taxon>
        <taxon>Gammaproteobacteria</taxon>
        <taxon>Oceanospirillales</taxon>
        <taxon>Halomonadaceae</taxon>
        <taxon>Vreelandella</taxon>
    </lineage>
</organism>
<name>A0A1M7HG03_9GAMM</name>
<gene>
    <name evidence="2" type="ORF">SAMN05878437_2113</name>
</gene>
<dbReference type="InterPro" id="IPR035924">
    <property type="entry name" value="FlaG-like_sf"/>
</dbReference>
<evidence type="ECO:0000256" key="1">
    <source>
        <dbReference type="SAM" id="MobiDB-lite"/>
    </source>
</evidence>